<name>A0A6G4TXQ2_9ACTN</name>
<evidence type="ECO:0000313" key="4">
    <source>
        <dbReference type="Proteomes" id="UP000481583"/>
    </source>
</evidence>
<evidence type="ECO:0000313" key="3">
    <source>
        <dbReference type="EMBL" id="NGN63781.1"/>
    </source>
</evidence>
<keyword evidence="2" id="KW-0472">Membrane</keyword>
<feature type="transmembrane region" description="Helical" evidence="2">
    <location>
        <begin position="36"/>
        <end position="57"/>
    </location>
</feature>
<comment type="caution">
    <text evidence="3">The sequence shown here is derived from an EMBL/GenBank/DDBJ whole genome shotgun (WGS) entry which is preliminary data.</text>
</comment>
<evidence type="ECO:0000256" key="2">
    <source>
        <dbReference type="SAM" id="Phobius"/>
    </source>
</evidence>
<dbReference type="RefSeq" id="WP_165233796.1">
    <property type="nucleotide sequence ID" value="NZ_JAAKZV010000020.1"/>
</dbReference>
<accession>A0A6G4TXQ2</accession>
<sequence>MGSTGRRRRGRPGGGGHRGRQIFVDASGRRRKAVRYGMAAAGLVFAGYVVVLIAGFFGTGPADDQVPWVQGKPEPKATSERPKAPKPSATRPPAESDPARTPSPSVTPSESSSASPEASRSSSRPPADDTASATPDDPAPGASRGSGQGNGGNGTEPPGHGR</sequence>
<keyword evidence="4" id="KW-1185">Reference proteome</keyword>
<feature type="region of interest" description="Disordered" evidence="1">
    <location>
        <begin position="59"/>
        <end position="162"/>
    </location>
</feature>
<organism evidence="3 4">
    <name type="scientific">Streptomyces coryli</name>
    <dbReference type="NCBI Taxonomy" id="1128680"/>
    <lineage>
        <taxon>Bacteria</taxon>
        <taxon>Bacillati</taxon>
        <taxon>Actinomycetota</taxon>
        <taxon>Actinomycetes</taxon>
        <taxon>Kitasatosporales</taxon>
        <taxon>Streptomycetaceae</taxon>
        <taxon>Streptomyces</taxon>
    </lineage>
</organism>
<protein>
    <submittedName>
        <fullName evidence="3">Uncharacterized protein</fullName>
    </submittedName>
</protein>
<feature type="compositionally biased region" description="Basic and acidic residues" evidence="1">
    <location>
        <begin position="73"/>
        <end position="83"/>
    </location>
</feature>
<keyword evidence="2" id="KW-1133">Transmembrane helix</keyword>
<feature type="compositionally biased region" description="Low complexity" evidence="1">
    <location>
        <begin position="102"/>
        <end position="143"/>
    </location>
</feature>
<dbReference type="AlphaFoldDB" id="A0A6G4TXQ2"/>
<feature type="region of interest" description="Disordered" evidence="1">
    <location>
        <begin position="1"/>
        <end position="21"/>
    </location>
</feature>
<feature type="compositionally biased region" description="Basic residues" evidence="1">
    <location>
        <begin position="1"/>
        <end position="11"/>
    </location>
</feature>
<gene>
    <name evidence="3" type="ORF">G5C51_07650</name>
</gene>
<feature type="compositionally biased region" description="Gly residues" evidence="1">
    <location>
        <begin position="144"/>
        <end position="154"/>
    </location>
</feature>
<evidence type="ECO:0000256" key="1">
    <source>
        <dbReference type="SAM" id="MobiDB-lite"/>
    </source>
</evidence>
<keyword evidence="2" id="KW-0812">Transmembrane</keyword>
<proteinExistence type="predicted"/>
<dbReference type="Proteomes" id="UP000481583">
    <property type="component" value="Unassembled WGS sequence"/>
</dbReference>
<reference evidence="3 4" key="1">
    <citation type="submission" date="2020-02" db="EMBL/GenBank/DDBJ databases">
        <title>Whole-genome analyses of novel actinobacteria.</title>
        <authorList>
            <person name="Sahin N."/>
        </authorList>
    </citation>
    <scope>NUCLEOTIDE SEQUENCE [LARGE SCALE GENOMIC DNA]</scope>
    <source>
        <strain evidence="3 4">A7024</strain>
    </source>
</reference>
<dbReference type="EMBL" id="JAAKZV010000020">
    <property type="protein sequence ID" value="NGN63781.1"/>
    <property type="molecule type" value="Genomic_DNA"/>
</dbReference>